<dbReference type="GO" id="GO:0003677">
    <property type="term" value="F:DNA binding"/>
    <property type="evidence" value="ECO:0007669"/>
    <property type="project" value="InterPro"/>
</dbReference>
<keyword evidence="3" id="KW-0547">Nucleotide-binding</keyword>
<reference evidence="2 5" key="2">
    <citation type="journal article" date="2019" name="Nat. Med.">
        <title>A library of human gut bacterial isolates paired with longitudinal multiomics data enables mechanistic microbiome research.</title>
        <authorList>
            <person name="Poyet M."/>
            <person name="Groussin M."/>
            <person name="Gibbons S.M."/>
            <person name="Avila-Pacheco J."/>
            <person name="Jiang X."/>
            <person name="Kearney S.M."/>
            <person name="Perrotta A.R."/>
            <person name="Berdy B."/>
            <person name="Zhao S."/>
            <person name="Lieberman T.D."/>
            <person name="Swanson P.K."/>
            <person name="Smith M."/>
            <person name="Roesemann S."/>
            <person name="Alexander J.E."/>
            <person name="Rich S.A."/>
            <person name="Livny J."/>
            <person name="Vlamakis H."/>
            <person name="Clish C."/>
            <person name="Bullock K."/>
            <person name="Deik A."/>
            <person name="Scott J."/>
            <person name="Pierce K.A."/>
            <person name="Xavier R.J."/>
            <person name="Alm E.J."/>
        </authorList>
    </citation>
    <scope>NUCLEOTIDE SEQUENCE [LARGE SCALE GENOMIC DNA]</scope>
    <source>
        <strain evidence="2 5">BIOML-A16</strain>
    </source>
</reference>
<evidence type="ECO:0000313" key="4">
    <source>
        <dbReference type="Proteomes" id="UP000286260"/>
    </source>
</evidence>
<feature type="domain" description="HTH cro/C1-type" evidence="1">
    <location>
        <begin position="19"/>
        <end position="64"/>
    </location>
</feature>
<accession>A0A3E4ZYC9</accession>
<dbReference type="SUPFAM" id="SSF52540">
    <property type="entry name" value="P-loop containing nucleoside triphosphate hydrolases"/>
    <property type="match status" value="1"/>
</dbReference>
<dbReference type="CDD" id="cd00093">
    <property type="entry name" value="HTH_XRE"/>
    <property type="match status" value="1"/>
</dbReference>
<keyword evidence="3" id="KW-0067">ATP-binding</keyword>
<dbReference type="PROSITE" id="PS50943">
    <property type="entry name" value="HTH_CROC1"/>
    <property type="match status" value="1"/>
</dbReference>
<dbReference type="EMBL" id="QSII01000018">
    <property type="protein sequence ID" value="RHC83245.1"/>
    <property type="molecule type" value="Genomic_DNA"/>
</dbReference>
<dbReference type="InterPro" id="IPR049945">
    <property type="entry name" value="AAA_22"/>
</dbReference>
<dbReference type="EMBL" id="WNDA01000024">
    <property type="protein sequence ID" value="MTU70257.1"/>
    <property type="molecule type" value="Genomic_DNA"/>
</dbReference>
<dbReference type="Proteomes" id="UP000448908">
    <property type="component" value="Unassembled WGS sequence"/>
</dbReference>
<dbReference type="GO" id="GO:0005524">
    <property type="term" value="F:ATP binding"/>
    <property type="evidence" value="ECO:0007669"/>
    <property type="project" value="UniProtKB-KW"/>
</dbReference>
<comment type="caution">
    <text evidence="3">The sequence shown here is derived from an EMBL/GenBank/DDBJ whole genome shotgun (WGS) entry which is preliminary data.</text>
</comment>
<dbReference type="Gene3D" id="3.40.50.300">
    <property type="entry name" value="P-loop containing nucleotide triphosphate hydrolases"/>
    <property type="match status" value="1"/>
</dbReference>
<evidence type="ECO:0000313" key="2">
    <source>
        <dbReference type="EMBL" id="MTU70257.1"/>
    </source>
</evidence>
<evidence type="ECO:0000259" key="1">
    <source>
        <dbReference type="PROSITE" id="PS50943"/>
    </source>
</evidence>
<evidence type="ECO:0000313" key="3">
    <source>
        <dbReference type="EMBL" id="RHC83245.1"/>
    </source>
</evidence>
<sequence length="310" mass="35257">MNRNGLLKHVGDWITRLGSQSKVAEKCGISGTALSQWMNGKYGANSAELEKRIASTLGYQEDGWQVVTTIQNYRKIEFVYRSCKQQALWMAISNKAGSGKTQTLEHLFNQDLTGSVVFIQAEEWNSRQFLVELAERTCGVPKRGYTDIPTLLKMIAEYFNGMAGDHPVLIIDEADKLKPAAFRKLIPLYNRTEHRLGCVLAGTENLHKEIARGVRNNTKGYDEIDSRLGRSYIELPGATEQDVKEICTANGLDDATADRIWNEVDKIKRYVKVTNKRGETKEKNLFFCEDLRRLMRLVKREQIANQFGQM</sequence>
<reference evidence="3 4" key="1">
    <citation type="submission" date="2018-08" db="EMBL/GenBank/DDBJ databases">
        <title>A genome reference for cultivated species of the human gut microbiota.</title>
        <authorList>
            <person name="Zou Y."/>
            <person name="Xue W."/>
            <person name="Luo G."/>
        </authorList>
    </citation>
    <scope>NUCLEOTIDE SEQUENCE [LARGE SCALE GENOMIC DNA]</scope>
    <source>
        <strain evidence="3 4">AM34-17</strain>
    </source>
</reference>
<evidence type="ECO:0000313" key="5">
    <source>
        <dbReference type="Proteomes" id="UP000448908"/>
    </source>
</evidence>
<organism evidence="3 4">
    <name type="scientific">Parabacteroides merdae</name>
    <dbReference type="NCBI Taxonomy" id="46503"/>
    <lineage>
        <taxon>Bacteria</taxon>
        <taxon>Pseudomonadati</taxon>
        <taxon>Bacteroidota</taxon>
        <taxon>Bacteroidia</taxon>
        <taxon>Bacteroidales</taxon>
        <taxon>Tannerellaceae</taxon>
        <taxon>Parabacteroides</taxon>
    </lineage>
</organism>
<dbReference type="InterPro" id="IPR027417">
    <property type="entry name" value="P-loop_NTPase"/>
</dbReference>
<dbReference type="InterPro" id="IPR010982">
    <property type="entry name" value="Lambda_DNA-bd_dom_sf"/>
</dbReference>
<protein>
    <submittedName>
        <fullName evidence="2">AAA family ATPase</fullName>
    </submittedName>
    <submittedName>
        <fullName evidence="3">ATP-binding protein</fullName>
    </submittedName>
</protein>
<dbReference type="RefSeq" id="WP_122115162.1">
    <property type="nucleotide sequence ID" value="NZ_JADMOV010000045.1"/>
</dbReference>
<dbReference type="Pfam" id="PF13401">
    <property type="entry name" value="AAA_22"/>
    <property type="match status" value="1"/>
</dbReference>
<name>A0A3E4ZYC9_9BACT</name>
<dbReference type="Gene3D" id="1.10.260.40">
    <property type="entry name" value="lambda repressor-like DNA-binding domains"/>
    <property type="match status" value="1"/>
</dbReference>
<dbReference type="Proteomes" id="UP000286260">
    <property type="component" value="Unassembled WGS sequence"/>
</dbReference>
<gene>
    <name evidence="3" type="ORF">DW828_12905</name>
    <name evidence="2" type="ORF">GMD92_14595</name>
</gene>
<dbReference type="GO" id="GO:0016887">
    <property type="term" value="F:ATP hydrolysis activity"/>
    <property type="evidence" value="ECO:0007669"/>
    <property type="project" value="InterPro"/>
</dbReference>
<dbReference type="SUPFAM" id="SSF47413">
    <property type="entry name" value="lambda repressor-like DNA-binding domains"/>
    <property type="match status" value="1"/>
</dbReference>
<dbReference type="InterPro" id="IPR001387">
    <property type="entry name" value="Cro/C1-type_HTH"/>
</dbReference>
<proteinExistence type="predicted"/>
<dbReference type="AlphaFoldDB" id="A0A3E4ZYC9"/>